<feature type="domain" description="DUF2383" evidence="1">
    <location>
        <begin position="16"/>
        <end position="99"/>
    </location>
</feature>
<protein>
    <recommendedName>
        <fullName evidence="1">DUF2383 domain-containing protein</fullName>
    </recommendedName>
</protein>
<evidence type="ECO:0000313" key="2">
    <source>
        <dbReference type="EMBL" id="CAF1389293.1"/>
    </source>
</evidence>
<name>A0A815K0K8_9BILA</name>
<proteinExistence type="predicted"/>
<sequence>MLVEETLQAKEIQRVPKVRRKSKFVAASRLKFIDQLSSVLRSDFGIEPVTSGSNLETAHHIWMDFKKCLVSDGLDEAEILAEVHRSEAHLIEHYIAALSEPEHITDKVWRVLQEQLKAIKERDASLYSL</sequence>
<reference evidence="2" key="1">
    <citation type="submission" date="2021-02" db="EMBL/GenBank/DDBJ databases">
        <authorList>
            <person name="Nowell W R."/>
        </authorList>
    </citation>
    <scope>NUCLEOTIDE SEQUENCE</scope>
</reference>
<dbReference type="InterPro" id="IPR012347">
    <property type="entry name" value="Ferritin-like"/>
</dbReference>
<dbReference type="Pfam" id="PF09537">
    <property type="entry name" value="DUF2383"/>
    <property type="match status" value="1"/>
</dbReference>
<gene>
    <name evidence="2" type="ORF">RFH988_LOCUS34266</name>
</gene>
<evidence type="ECO:0000259" key="1">
    <source>
        <dbReference type="Pfam" id="PF09537"/>
    </source>
</evidence>
<organism evidence="2 3">
    <name type="scientific">Rotaria sordida</name>
    <dbReference type="NCBI Taxonomy" id="392033"/>
    <lineage>
        <taxon>Eukaryota</taxon>
        <taxon>Metazoa</taxon>
        <taxon>Spiralia</taxon>
        <taxon>Gnathifera</taxon>
        <taxon>Rotifera</taxon>
        <taxon>Eurotatoria</taxon>
        <taxon>Bdelloidea</taxon>
        <taxon>Philodinida</taxon>
        <taxon>Philodinidae</taxon>
        <taxon>Rotaria</taxon>
    </lineage>
</organism>
<dbReference type="Gene3D" id="1.20.1260.10">
    <property type="match status" value="1"/>
</dbReference>
<dbReference type="AlphaFoldDB" id="A0A815K0K8"/>
<dbReference type="EMBL" id="CAJNOO010004663">
    <property type="protein sequence ID" value="CAF1389293.1"/>
    <property type="molecule type" value="Genomic_DNA"/>
</dbReference>
<dbReference type="Proteomes" id="UP000663882">
    <property type="component" value="Unassembled WGS sequence"/>
</dbReference>
<dbReference type="OrthoDB" id="10002781at2759"/>
<comment type="caution">
    <text evidence="2">The sequence shown here is derived from an EMBL/GenBank/DDBJ whole genome shotgun (WGS) entry which is preliminary data.</text>
</comment>
<evidence type="ECO:0000313" key="3">
    <source>
        <dbReference type="Proteomes" id="UP000663882"/>
    </source>
</evidence>
<accession>A0A815K0K8</accession>
<dbReference type="InterPro" id="IPR019052">
    <property type="entry name" value="DUF2383"/>
</dbReference>